<dbReference type="AlphaFoldDB" id="A0A0F9VIW8"/>
<reference evidence="1" key="1">
    <citation type="journal article" date="2015" name="Nature">
        <title>Complex archaea that bridge the gap between prokaryotes and eukaryotes.</title>
        <authorList>
            <person name="Spang A."/>
            <person name="Saw J.H."/>
            <person name="Jorgensen S.L."/>
            <person name="Zaremba-Niedzwiedzka K."/>
            <person name="Martijn J."/>
            <person name="Lind A.E."/>
            <person name="van Eijk R."/>
            <person name="Schleper C."/>
            <person name="Guy L."/>
            <person name="Ettema T.J."/>
        </authorList>
    </citation>
    <scope>NUCLEOTIDE SEQUENCE</scope>
</reference>
<comment type="caution">
    <text evidence="1">The sequence shown here is derived from an EMBL/GenBank/DDBJ whole genome shotgun (WGS) entry which is preliminary data.</text>
</comment>
<dbReference type="EMBL" id="LAZR01000343">
    <property type="protein sequence ID" value="KKN73466.1"/>
    <property type="molecule type" value="Genomic_DNA"/>
</dbReference>
<protein>
    <submittedName>
        <fullName evidence="1">Uncharacterized protein</fullName>
    </submittedName>
</protein>
<gene>
    <name evidence="1" type="ORF">LCGC14_0400410</name>
</gene>
<proteinExistence type="predicted"/>
<name>A0A0F9VIW8_9ZZZZ</name>
<evidence type="ECO:0000313" key="1">
    <source>
        <dbReference type="EMBL" id="KKN73466.1"/>
    </source>
</evidence>
<organism evidence="1">
    <name type="scientific">marine sediment metagenome</name>
    <dbReference type="NCBI Taxonomy" id="412755"/>
    <lineage>
        <taxon>unclassified sequences</taxon>
        <taxon>metagenomes</taxon>
        <taxon>ecological metagenomes</taxon>
    </lineage>
</organism>
<accession>A0A0F9VIW8</accession>
<sequence>MKFLGIGKVNKTTPSETAYIVEITEREADEITGVAGKPHISGRYKPGMTVNISVIYDKVKAINESHAEIVAAVAEVKADADDIANAIPLT</sequence>